<name>F0WT04_9STRA</name>
<feature type="transmembrane region" description="Helical" evidence="6">
    <location>
        <begin position="203"/>
        <end position="225"/>
    </location>
</feature>
<dbReference type="HOGENOM" id="CLU_036918_3_0_1"/>
<dbReference type="EMBL" id="FR824287">
    <property type="protein sequence ID" value="CCA24489.1"/>
    <property type="molecule type" value="Genomic_DNA"/>
</dbReference>
<comment type="subcellular location">
    <subcellularLocation>
        <location evidence="1">Membrane</location>
        <topology evidence="1">Multi-pass membrane protein</topology>
    </subcellularLocation>
</comment>
<protein>
    <submittedName>
        <fullName evidence="7">Uncharacterized protein AlNc14C242G9494</fullName>
    </submittedName>
</protein>
<comment type="similarity">
    <text evidence="2">Belongs to the TMEM19 family.</text>
</comment>
<reference evidence="7" key="1">
    <citation type="journal article" date="2011" name="PLoS Biol.">
        <title>Gene gain and loss during evolution of obligate parasitism in the white rust pathogen of Arabidopsis thaliana.</title>
        <authorList>
            <person name="Kemen E."/>
            <person name="Gardiner A."/>
            <person name="Schultz-Larsen T."/>
            <person name="Kemen A.C."/>
            <person name="Balmuth A.L."/>
            <person name="Robert-Seilaniantz A."/>
            <person name="Bailey K."/>
            <person name="Holub E."/>
            <person name="Studholme D.J."/>
            <person name="Maclean D."/>
            <person name="Jones J.D."/>
        </authorList>
    </citation>
    <scope>NUCLEOTIDE SEQUENCE</scope>
</reference>
<dbReference type="InterPro" id="IPR002794">
    <property type="entry name" value="DUF92_TMEM19"/>
</dbReference>
<gene>
    <name evidence="7" type="primary">AlNc14C242G9494</name>
    <name evidence="7" type="ORF">ALNC14_106330</name>
</gene>
<reference evidence="7" key="2">
    <citation type="submission" date="2011-02" db="EMBL/GenBank/DDBJ databases">
        <authorList>
            <person name="MacLean D."/>
        </authorList>
    </citation>
    <scope>NUCLEOTIDE SEQUENCE</scope>
</reference>
<evidence type="ECO:0000256" key="2">
    <source>
        <dbReference type="ARBA" id="ARBA00009012"/>
    </source>
</evidence>
<dbReference type="PANTHER" id="PTHR13353:SF5">
    <property type="entry name" value="TRANSMEMBRANE PROTEIN 19"/>
    <property type="match status" value="1"/>
</dbReference>
<keyword evidence="3 6" id="KW-0812">Transmembrane</keyword>
<proteinExistence type="inferred from homology"/>
<evidence type="ECO:0000256" key="4">
    <source>
        <dbReference type="ARBA" id="ARBA00022989"/>
    </source>
</evidence>
<dbReference type="Pfam" id="PF01940">
    <property type="entry name" value="DUF92"/>
    <property type="match status" value="1"/>
</dbReference>
<feature type="transmembrane region" description="Helical" evidence="6">
    <location>
        <begin position="30"/>
        <end position="57"/>
    </location>
</feature>
<evidence type="ECO:0000256" key="1">
    <source>
        <dbReference type="ARBA" id="ARBA00004141"/>
    </source>
</evidence>
<evidence type="ECO:0000313" key="7">
    <source>
        <dbReference type="EMBL" id="CCA24489.1"/>
    </source>
</evidence>
<accession>F0WT04</accession>
<dbReference type="GO" id="GO:0016020">
    <property type="term" value="C:membrane"/>
    <property type="evidence" value="ECO:0007669"/>
    <property type="project" value="UniProtKB-SubCell"/>
</dbReference>
<feature type="transmembrane region" description="Helical" evidence="6">
    <location>
        <begin position="259"/>
        <end position="279"/>
    </location>
</feature>
<evidence type="ECO:0000256" key="5">
    <source>
        <dbReference type="ARBA" id="ARBA00023136"/>
    </source>
</evidence>
<evidence type="ECO:0000256" key="3">
    <source>
        <dbReference type="ARBA" id="ARBA00022692"/>
    </source>
</evidence>
<evidence type="ECO:0000256" key="6">
    <source>
        <dbReference type="SAM" id="Phobius"/>
    </source>
</evidence>
<keyword evidence="4 6" id="KW-1133">Transmembrane helix</keyword>
<feature type="transmembrane region" description="Helical" evidence="6">
    <location>
        <begin position="85"/>
        <end position="104"/>
    </location>
</feature>
<sequence length="280" mass="30258">MSLIRVGISFALALALSIHGLKKHSLNKSGAIAAFFVGWLTMSAGYFFGTILLAFYFSGSKLTKLKEKAKKSLDENHKPGGRRDALQVLASSFIGSFLALVWFVRELQQKSFLTIGQDRTTTFLLASYLGNYACCTADTWASELGVLSTSDPILVTTLKRVPAGTNGGITFLGIFASIAGGGFIGMIHYFFTYFTCPYPQAALIPFSMLMGLFGSLIDSLLGATIQTTYYNQNLRQICAASSQNAHQHIAGRNICSNEAVNFLSALMTAITSGILALYVF</sequence>
<dbReference type="PANTHER" id="PTHR13353">
    <property type="entry name" value="TRANSMEMBRANE PROTEIN 19"/>
    <property type="match status" value="1"/>
</dbReference>
<organism evidence="7">
    <name type="scientific">Albugo laibachii Nc14</name>
    <dbReference type="NCBI Taxonomy" id="890382"/>
    <lineage>
        <taxon>Eukaryota</taxon>
        <taxon>Sar</taxon>
        <taxon>Stramenopiles</taxon>
        <taxon>Oomycota</taxon>
        <taxon>Peronosporomycetes</taxon>
        <taxon>Albuginales</taxon>
        <taxon>Albuginaceae</taxon>
        <taxon>Albugo</taxon>
    </lineage>
</organism>
<feature type="transmembrane region" description="Helical" evidence="6">
    <location>
        <begin position="169"/>
        <end position="191"/>
    </location>
</feature>
<dbReference type="AlphaFoldDB" id="F0WT04"/>
<keyword evidence="5 6" id="KW-0472">Membrane</keyword>